<evidence type="ECO:0000313" key="1">
    <source>
        <dbReference type="EMBL" id="ANJ57614.1"/>
    </source>
</evidence>
<name>A0A191YXX8_9PSED</name>
<gene>
    <name evidence="1" type="ORF">PMA3_21605</name>
</gene>
<dbReference type="AlphaFoldDB" id="A0A191YXX8"/>
<proteinExistence type="predicted"/>
<dbReference type="KEGG" id="psil:PMA3_21605"/>
<dbReference type="EMBL" id="CP014870">
    <property type="protein sequence ID" value="ANJ57614.1"/>
    <property type="molecule type" value="Genomic_DNA"/>
</dbReference>
<organism evidence="1 2">
    <name type="scientific">Pseudomonas silesiensis</name>
    <dbReference type="NCBI Taxonomy" id="1853130"/>
    <lineage>
        <taxon>Bacteria</taxon>
        <taxon>Pseudomonadati</taxon>
        <taxon>Pseudomonadota</taxon>
        <taxon>Gammaproteobacteria</taxon>
        <taxon>Pseudomonadales</taxon>
        <taxon>Pseudomonadaceae</taxon>
        <taxon>Pseudomonas</taxon>
    </lineage>
</organism>
<protein>
    <submittedName>
        <fullName evidence="1">Uncharacterized protein</fullName>
    </submittedName>
</protein>
<reference evidence="1 2" key="1">
    <citation type="journal article" date="2018" name="Syst. Appl. Microbiol.">
        <title>Pseudomonas silesiensis sp. nov. strain A3T isolated from a biological pesticide sewage treatment plant and analysis of the complete genome sequence.</title>
        <authorList>
            <person name="Kaminski M.A."/>
            <person name="Furmanczyk E.M."/>
            <person name="Sobczak A."/>
            <person name="Dziembowski A."/>
            <person name="Lipinski L."/>
        </authorList>
    </citation>
    <scope>NUCLEOTIDE SEQUENCE [LARGE SCALE GENOMIC DNA]</scope>
    <source>
        <strain evidence="1 2">A3</strain>
    </source>
</reference>
<dbReference type="Proteomes" id="UP000078354">
    <property type="component" value="Chromosome"/>
</dbReference>
<keyword evidence="2" id="KW-1185">Reference proteome</keyword>
<sequence>MLLVTGFFYPVYPVTGCGTLQIHIKDYGCDIIFVPCRFFSHSLGSFPVFSYIKPKPVARTSVGAYEAGIQSVFETCDMFTSRTMITKKFMLF</sequence>
<evidence type="ECO:0000313" key="2">
    <source>
        <dbReference type="Proteomes" id="UP000078354"/>
    </source>
</evidence>
<accession>A0A191YXX8</accession>